<dbReference type="InterPro" id="IPR052894">
    <property type="entry name" value="AsmA-related"/>
</dbReference>
<evidence type="ECO:0000256" key="1">
    <source>
        <dbReference type="SAM" id="MobiDB-lite"/>
    </source>
</evidence>
<dbReference type="PROSITE" id="PS01295">
    <property type="entry name" value="ISPD"/>
    <property type="match status" value="1"/>
</dbReference>
<dbReference type="GO" id="GO:0090313">
    <property type="term" value="P:regulation of protein targeting to membrane"/>
    <property type="evidence" value="ECO:0007669"/>
    <property type="project" value="TreeGrafter"/>
</dbReference>
<evidence type="ECO:0000313" key="2">
    <source>
        <dbReference type="EMBL" id="GGG48756.1"/>
    </source>
</evidence>
<dbReference type="GO" id="GO:0008299">
    <property type="term" value="P:isoprenoid biosynthetic process"/>
    <property type="evidence" value="ECO:0007669"/>
    <property type="project" value="InterPro"/>
</dbReference>
<protein>
    <recommendedName>
        <fullName evidence="4">DUF3971 domain-containing protein</fullName>
    </recommendedName>
</protein>
<dbReference type="InterPro" id="IPR018294">
    <property type="entry name" value="ISPD_synthase_CS"/>
</dbReference>
<feature type="region of interest" description="Disordered" evidence="1">
    <location>
        <begin position="360"/>
        <end position="399"/>
    </location>
</feature>
<proteinExistence type="predicted"/>
<dbReference type="EMBL" id="BMKS01000018">
    <property type="protein sequence ID" value="GGG48756.1"/>
    <property type="molecule type" value="Genomic_DNA"/>
</dbReference>
<dbReference type="PANTHER" id="PTHR30441:SF4">
    <property type="entry name" value="PROTEIN ASMA"/>
    <property type="match status" value="1"/>
</dbReference>
<evidence type="ECO:0008006" key="4">
    <source>
        <dbReference type="Google" id="ProtNLM"/>
    </source>
</evidence>
<keyword evidence="3" id="KW-1185">Reference proteome</keyword>
<dbReference type="RefSeq" id="WP_188903515.1">
    <property type="nucleotide sequence ID" value="NZ_BMKS01000018.1"/>
</dbReference>
<dbReference type="AlphaFoldDB" id="A0A8J2ZEF9"/>
<gene>
    <name evidence="2" type="ORF">GCM10010964_40160</name>
</gene>
<sequence>MSRAGGQAWRWARRLLGALFALAILGGLALGALAWRLAQGPMELPALAREIERRVNAGAPDTRLEVGAARVAWEGWRAGHLSPIDFLLEDVRLVEPDSGRVQAVLPAASVSLSLPWLLRGEIAPRVIEFRRPVLRLVRTPEGALRFGFAAAAPEEAAALPAEEEGAPADGGGHAARLLAELMRPPSQATPLAALERIEVEGGLFLIVDRQIGRVWWLQEPNLVLRRRPEGGVQGAGTATLRLGAESVPIRLSGSARGEPPRIELGLALPSIRPGALARAARGLAPLGLLDATAEVALHAALDGRTWRPEAVQGRLRAGAGALDLGDGRRIPIAGLEVDGSVTPAALRIERAVLRLAPAIGPSPPAEAAAPAAPLPRQRPAPRRETRPEAPSAPADPLVGPTITAEAEAHRIEGGSWRGAVTLALDAVRFADLGAYWPEGVAPGARDWMLRNVTDGTVRDGRFRVEGEMASPDDPGGLVVTALSGTAEAADATVHWLRPIPPVEGVAATAEFGLSEIVLRTRGGRQQGTRLEAREGALRFLLGSTPERADLEFRLAGPVQDLWEVLRHSRLRLLDRRRVGIENPSGMLEGRLSLAFPLVAALPVEELRIGAEARLTAVRLPGVLLGHDIERGTLALEVDNDGLRASGTGQFVETPVRFGVEMDFRAGPPDQVISRETVSAPRVGPRSLAVLGADPGEVLEGGTVAVEARHETRRNGQGRTMVRADLRDAALALAPLGWRKPRGQPGLAEAELRLRGSALQSVEGARVEAGGLNLRARVPAFVNGWPDRIELQESRIGGTRLAGTVQPPREGGEWQMALRGPVLDLRQAFAAEREASPDQQQRPATPRDAPGAPALAVTAQFERVVLGERRQLLGLVARARVDGRGVLRAAQARARTAEQPSGGAVAFSLTPQPDGRRRLSLTAEDAGALLRALDIAGNIGGGTLQVDAAYAEPRPGATLSGTADMSDFVVRDAPAIGRLLQALTVYGLMEALRGPGLGFARLVAPFSLSPEAIVVHDGARAFSASLGVTARGTIDRRRNTIDMEGTIVPAYVFNQLLGNIPLLGRLFSPETGGGLFAATFRLRGPLDDPQVMVNPLATLTPGFLRGLFRLFDQPAPAQQ</sequence>
<name>A0A8J2ZEF9_9PROT</name>
<accession>A0A8J2ZEF9</accession>
<organism evidence="2 3">
    <name type="scientific">Caldovatus sediminis</name>
    <dbReference type="NCBI Taxonomy" id="2041189"/>
    <lineage>
        <taxon>Bacteria</taxon>
        <taxon>Pseudomonadati</taxon>
        <taxon>Pseudomonadota</taxon>
        <taxon>Alphaproteobacteria</taxon>
        <taxon>Acetobacterales</taxon>
        <taxon>Roseomonadaceae</taxon>
        <taxon>Caldovatus</taxon>
    </lineage>
</organism>
<comment type="caution">
    <text evidence="2">The sequence shown here is derived from an EMBL/GenBank/DDBJ whole genome shotgun (WGS) entry which is preliminary data.</text>
</comment>
<dbReference type="GO" id="GO:0005886">
    <property type="term" value="C:plasma membrane"/>
    <property type="evidence" value="ECO:0007669"/>
    <property type="project" value="TreeGrafter"/>
</dbReference>
<dbReference type="Proteomes" id="UP000597507">
    <property type="component" value="Unassembled WGS sequence"/>
</dbReference>
<evidence type="ECO:0000313" key="3">
    <source>
        <dbReference type="Proteomes" id="UP000597507"/>
    </source>
</evidence>
<dbReference type="PANTHER" id="PTHR30441">
    <property type="entry name" value="DUF748 DOMAIN-CONTAINING PROTEIN"/>
    <property type="match status" value="1"/>
</dbReference>
<dbReference type="GO" id="GO:0003824">
    <property type="term" value="F:catalytic activity"/>
    <property type="evidence" value="ECO:0007669"/>
    <property type="project" value="InterPro"/>
</dbReference>
<reference evidence="2 3" key="1">
    <citation type="journal article" date="2014" name="Int. J. Syst. Evol. Microbiol.">
        <title>Complete genome sequence of Corynebacterium casei LMG S-19264T (=DSM 44701T), isolated from a smear-ripened cheese.</title>
        <authorList>
            <consortium name="US DOE Joint Genome Institute (JGI-PGF)"/>
            <person name="Walter F."/>
            <person name="Albersmeier A."/>
            <person name="Kalinowski J."/>
            <person name="Ruckert C."/>
        </authorList>
    </citation>
    <scope>NUCLEOTIDE SEQUENCE [LARGE SCALE GENOMIC DNA]</scope>
    <source>
        <strain evidence="2 3">CGMCC 1.16330</strain>
    </source>
</reference>